<keyword evidence="6" id="KW-1185">Reference proteome</keyword>
<dbReference type="NCBIfam" id="TIGR04183">
    <property type="entry name" value="Por_Secre_tail"/>
    <property type="match status" value="1"/>
</dbReference>
<keyword evidence="1 2" id="KW-0732">Signal</keyword>
<sequence>MKKLLLSFAIAFASIIYAQNGNTACSEAQALCGALGSPFVNTFNAGPAIPGPDYDCLGSQPNPFWFYIPISDAGDLYFALSQEGLQGNGIDIDFICYGPFTSLEDSCNNLNEDHVVDCSYSASAQETASITNAQVGEFYIMMVTNFSDQEGHITIDILENSTGAIDCAGINLNAFLDANANGVKDDGENDFMIGTFNYELNNDGVVHNATTPNGNYFIYEPEMVNTYDVGFNVLPLYAPYFSVTPSYYENVSTTSIETVTTYYFPVTLVEEYDDVAVYIIPVEQPQPGFEHDVILSYVNLGSSTVAAGSIDFSVESPLTITNVDETVTDLTDTGFTYNFTNLEPYETVTFPVTLSLPPDVELLGDIVTTTAIITPLTGDITPDNNTSVNSDIVVGAYDPNDKMESRGRNVLITDFDTNDYLYYTIRFQNLGTASAINVRIEDVLNEQLDNSTVEMIRSSHDYIMEQDENKLIWYFNEIMLPAAQDDEESSNGYVYFRVKPFPDFAVGDVIPNGAGIYFDFNEVVETNVFETHFVEAALNNQAFTLNNFTLYPNPTNNMVTLTLGNTTTDNMASVKVYDITGKVLFSSNAPSNATNIDVSTYTTGIYFVEVHTNKGIKHTEKLIVN</sequence>
<feature type="domain" description="Secretion system C-terminal sorting" evidence="3">
    <location>
        <begin position="550"/>
        <end position="624"/>
    </location>
</feature>
<gene>
    <name evidence="5" type="ORF">K1I41_07090</name>
</gene>
<dbReference type="InterPro" id="IPR026444">
    <property type="entry name" value="Secre_tail"/>
</dbReference>
<reference evidence="5 6" key="1">
    <citation type="submission" date="2021-07" db="EMBL/GenBank/DDBJ databases">
        <title>Flavobacterium WSW3-B6 sp.nov, isolated from seaweed.</title>
        <authorList>
            <person name="Muhammad N."/>
            <person name="Ho H."/>
            <person name="Lee Y.-J."/>
            <person name="Nguyen T."/>
            <person name="Ho J."/>
            <person name="Kim S.-G."/>
        </authorList>
    </citation>
    <scope>NUCLEOTIDE SEQUENCE [LARGE SCALE GENOMIC DNA]</scope>
    <source>
        <strain evidence="5 6">WSW3-B6</strain>
    </source>
</reference>
<dbReference type="EMBL" id="CP080429">
    <property type="protein sequence ID" value="QYJ67335.1"/>
    <property type="molecule type" value="Genomic_DNA"/>
</dbReference>
<evidence type="ECO:0000259" key="4">
    <source>
        <dbReference type="Pfam" id="PF24595"/>
    </source>
</evidence>
<evidence type="ECO:0000259" key="3">
    <source>
        <dbReference type="Pfam" id="PF18962"/>
    </source>
</evidence>
<feature type="chain" id="PRO_5047152861" evidence="2">
    <location>
        <begin position="19"/>
        <end position="625"/>
    </location>
</feature>
<evidence type="ECO:0000256" key="1">
    <source>
        <dbReference type="ARBA" id="ARBA00022729"/>
    </source>
</evidence>
<dbReference type="Pfam" id="PF24595">
    <property type="entry name" value="DUF7619"/>
    <property type="match status" value="1"/>
</dbReference>
<dbReference type="Proteomes" id="UP000825381">
    <property type="component" value="Chromosome"/>
</dbReference>
<evidence type="ECO:0000313" key="5">
    <source>
        <dbReference type="EMBL" id="QYJ67335.1"/>
    </source>
</evidence>
<dbReference type="RefSeq" id="WP_220639680.1">
    <property type="nucleotide sequence ID" value="NZ_CP080429.1"/>
</dbReference>
<feature type="signal peptide" evidence="2">
    <location>
        <begin position="1"/>
        <end position="18"/>
    </location>
</feature>
<dbReference type="InterPro" id="IPR055353">
    <property type="entry name" value="DUF7619"/>
</dbReference>
<feature type="domain" description="DUF7619" evidence="4">
    <location>
        <begin position="398"/>
        <end position="531"/>
    </location>
</feature>
<evidence type="ECO:0000313" key="6">
    <source>
        <dbReference type="Proteomes" id="UP000825381"/>
    </source>
</evidence>
<name>A0ABX8V3B7_9FLAO</name>
<dbReference type="Pfam" id="PF18962">
    <property type="entry name" value="Por_Secre_tail"/>
    <property type="match status" value="1"/>
</dbReference>
<organism evidence="5 6">
    <name type="scientific">Flavobacterium litorale</name>
    <dbReference type="NCBI Taxonomy" id="2856519"/>
    <lineage>
        <taxon>Bacteria</taxon>
        <taxon>Pseudomonadati</taxon>
        <taxon>Bacteroidota</taxon>
        <taxon>Flavobacteriia</taxon>
        <taxon>Flavobacteriales</taxon>
        <taxon>Flavobacteriaceae</taxon>
        <taxon>Flavobacterium</taxon>
    </lineage>
</organism>
<evidence type="ECO:0000256" key="2">
    <source>
        <dbReference type="SAM" id="SignalP"/>
    </source>
</evidence>
<protein>
    <submittedName>
        <fullName evidence="5">T9SS type A sorting domain-containing protein</fullName>
    </submittedName>
</protein>
<accession>A0ABX8V3B7</accession>
<proteinExistence type="predicted"/>